<dbReference type="InterPro" id="IPR006683">
    <property type="entry name" value="Thioestr_dom"/>
</dbReference>
<dbReference type="Gene3D" id="3.10.129.10">
    <property type="entry name" value="Hotdog Thioesterase"/>
    <property type="match status" value="1"/>
</dbReference>
<dbReference type="InterPro" id="IPR029069">
    <property type="entry name" value="HotDog_dom_sf"/>
</dbReference>
<proteinExistence type="predicted"/>
<keyword evidence="3" id="KW-1185">Reference proteome</keyword>
<dbReference type="RefSeq" id="WP_189892201.1">
    <property type="nucleotide sequence ID" value="NZ_BMVN01000032.1"/>
</dbReference>
<organism evidence="2 3">
    <name type="scientific">Streptomyces canarius</name>
    <dbReference type="NCBI Taxonomy" id="285453"/>
    <lineage>
        <taxon>Bacteria</taxon>
        <taxon>Bacillati</taxon>
        <taxon>Actinomycetota</taxon>
        <taxon>Actinomycetes</taxon>
        <taxon>Kitasatosporales</taxon>
        <taxon>Streptomycetaceae</taxon>
        <taxon>Streptomyces</taxon>
    </lineage>
</organism>
<dbReference type="EMBL" id="BMVN01000032">
    <property type="protein sequence ID" value="GHA52801.1"/>
    <property type="molecule type" value="Genomic_DNA"/>
</dbReference>
<gene>
    <name evidence="2" type="ORF">GCM10010345_66860</name>
</gene>
<reference evidence="3" key="1">
    <citation type="journal article" date="2019" name="Int. J. Syst. Evol. Microbiol.">
        <title>The Global Catalogue of Microorganisms (GCM) 10K type strain sequencing project: providing services to taxonomists for standard genome sequencing and annotation.</title>
        <authorList>
            <consortium name="The Broad Institute Genomics Platform"/>
            <consortium name="The Broad Institute Genome Sequencing Center for Infectious Disease"/>
            <person name="Wu L."/>
            <person name="Ma J."/>
        </authorList>
    </citation>
    <scope>NUCLEOTIDE SEQUENCE [LARGE SCALE GENOMIC DNA]</scope>
    <source>
        <strain evidence="3">JCM 4733</strain>
    </source>
</reference>
<evidence type="ECO:0000259" key="1">
    <source>
        <dbReference type="Pfam" id="PF03061"/>
    </source>
</evidence>
<name>A0ABQ3D666_9ACTN</name>
<dbReference type="Pfam" id="PF03061">
    <property type="entry name" value="4HBT"/>
    <property type="match status" value="1"/>
</dbReference>
<sequence length="154" mass="17208">MTEESGTRVPSAEAVGEVGATDGHTEAVEVFFDDLDAFGMLYHGRFAALLERAITRYFAGLGMSLGHPDLNVVVRELLVVFERPVTRIGPVDVTFRLGRLGRTSAEFAFRIHSGEHTHAHGRRVIVKIDPRTAVPEPWTDKTREILERDLVSRR</sequence>
<feature type="domain" description="Thioesterase" evidence="1">
    <location>
        <begin position="38"/>
        <end position="116"/>
    </location>
</feature>
<comment type="caution">
    <text evidence="2">The sequence shown here is derived from an EMBL/GenBank/DDBJ whole genome shotgun (WGS) entry which is preliminary data.</text>
</comment>
<protein>
    <submittedName>
        <fullName evidence="2">Thioesterase</fullName>
    </submittedName>
</protein>
<accession>A0ABQ3D666</accession>
<dbReference type="CDD" id="cd00586">
    <property type="entry name" value="4HBT"/>
    <property type="match status" value="1"/>
</dbReference>
<dbReference type="Proteomes" id="UP000653644">
    <property type="component" value="Unassembled WGS sequence"/>
</dbReference>
<dbReference type="SUPFAM" id="SSF54637">
    <property type="entry name" value="Thioesterase/thiol ester dehydrase-isomerase"/>
    <property type="match status" value="1"/>
</dbReference>
<evidence type="ECO:0000313" key="3">
    <source>
        <dbReference type="Proteomes" id="UP000653644"/>
    </source>
</evidence>
<evidence type="ECO:0000313" key="2">
    <source>
        <dbReference type="EMBL" id="GHA52801.1"/>
    </source>
</evidence>